<dbReference type="EMBL" id="SEYY01000468">
    <property type="protein sequence ID" value="KAB7507173.1"/>
    <property type="molecule type" value="Genomic_DNA"/>
</dbReference>
<evidence type="ECO:0000259" key="2">
    <source>
        <dbReference type="Pfam" id="PF20262"/>
    </source>
</evidence>
<feature type="compositionally biased region" description="Low complexity" evidence="1">
    <location>
        <begin position="8"/>
        <end position="22"/>
    </location>
</feature>
<gene>
    <name evidence="3" type="ORF">Anas_01863</name>
</gene>
<name>A0A5N5TLX3_9CRUS</name>
<dbReference type="Pfam" id="PF20262">
    <property type="entry name" value="UNC80_C"/>
    <property type="match status" value="1"/>
</dbReference>
<dbReference type="AlphaFoldDB" id="A0A5N5TLX3"/>
<feature type="compositionally biased region" description="Polar residues" evidence="1">
    <location>
        <begin position="23"/>
        <end position="36"/>
    </location>
</feature>
<dbReference type="GO" id="GO:0005261">
    <property type="term" value="F:monoatomic cation channel activity"/>
    <property type="evidence" value="ECO:0007669"/>
    <property type="project" value="TreeGrafter"/>
</dbReference>
<evidence type="ECO:0000313" key="3">
    <source>
        <dbReference type="EMBL" id="KAB7507173.1"/>
    </source>
</evidence>
<accession>A0A5N5TLX3</accession>
<comment type="caution">
    <text evidence="3">The sequence shown here is derived from an EMBL/GenBank/DDBJ whole genome shotgun (WGS) entry which is preliminary data.</text>
</comment>
<dbReference type="OrthoDB" id="5584001at2759"/>
<protein>
    <recommendedName>
        <fullName evidence="2">Protein UNC80 C-terminal domain-containing protein</fullName>
    </recommendedName>
</protein>
<dbReference type="GO" id="GO:0030424">
    <property type="term" value="C:axon"/>
    <property type="evidence" value="ECO:0007669"/>
    <property type="project" value="TreeGrafter"/>
</dbReference>
<dbReference type="InterPro" id="IPR046460">
    <property type="entry name" value="UNC80_C"/>
</dbReference>
<evidence type="ECO:0000256" key="1">
    <source>
        <dbReference type="SAM" id="MobiDB-lite"/>
    </source>
</evidence>
<feature type="region of interest" description="Disordered" evidence="1">
    <location>
        <begin position="197"/>
        <end position="229"/>
    </location>
</feature>
<dbReference type="PANTHER" id="PTHR31781:SF1">
    <property type="entry name" value="PROTEIN UNC-80 HOMOLOG"/>
    <property type="match status" value="1"/>
</dbReference>
<feature type="region of interest" description="Disordered" evidence="1">
    <location>
        <begin position="1"/>
        <end position="36"/>
    </location>
</feature>
<sequence>MAPAHPNPQTKSSQQTKATQPTRSGQGSDPRSQSWSHYHLDQKTISKVKPALLKIAFLGLKVMVVCFDKQLSKDWLRVVHCLRDMESRGEGGVAMWDFLDFSVSYRSPLSLLIRPFILLKLKQSGGNEAVMQYKAAIKDKLCGASLPPSVCKGALLRTLGQHLKILRDELQSDKAPEESNLRPPSLEIQSEVSQVLRRTKTSTEVEKRSHSPTRSGKGKLNDCIPGHIL</sequence>
<proteinExistence type="predicted"/>
<organism evidence="3 4">
    <name type="scientific">Armadillidium nasatum</name>
    <dbReference type="NCBI Taxonomy" id="96803"/>
    <lineage>
        <taxon>Eukaryota</taxon>
        <taxon>Metazoa</taxon>
        <taxon>Ecdysozoa</taxon>
        <taxon>Arthropoda</taxon>
        <taxon>Crustacea</taxon>
        <taxon>Multicrustacea</taxon>
        <taxon>Malacostraca</taxon>
        <taxon>Eumalacostraca</taxon>
        <taxon>Peracarida</taxon>
        <taxon>Isopoda</taxon>
        <taxon>Oniscidea</taxon>
        <taxon>Crinocheta</taxon>
        <taxon>Armadillidiidae</taxon>
        <taxon>Armadillidium</taxon>
    </lineage>
</organism>
<dbReference type="GO" id="GO:0055080">
    <property type="term" value="P:monoatomic cation homeostasis"/>
    <property type="evidence" value="ECO:0007669"/>
    <property type="project" value="TreeGrafter"/>
</dbReference>
<reference evidence="3 4" key="1">
    <citation type="journal article" date="2019" name="PLoS Biol.">
        <title>Sex chromosomes control vertical transmission of feminizing Wolbachia symbionts in an isopod.</title>
        <authorList>
            <person name="Becking T."/>
            <person name="Chebbi M.A."/>
            <person name="Giraud I."/>
            <person name="Moumen B."/>
            <person name="Laverre T."/>
            <person name="Caubet Y."/>
            <person name="Peccoud J."/>
            <person name="Gilbert C."/>
            <person name="Cordaux R."/>
        </authorList>
    </citation>
    <scope>NUCLEOTIDE SEQUENCE [LARGE SCALE GENOMIC DNA]</scope>
    <source>
        <strain evidence="3">ANa2</strain>
        <tissue evidence="3">Whole body excluding digestive tract and cuticle</tissue>
    </source>
</reference>
<feature type="domain" description="Protein UNC80 C-terminal" evidence="2">
    <location>
        <begin position="8"/>
        <end position="170"/>
    </location>
</feature>
<dbReference type="Proteomes" id="UP000326759">
    <property type="component" value="Unassembled WGS sequence"/>
</dbReference>
<dbReference type="PANTHER" id="PTHR31781">
    <property type="entry name" value="UNC80"/>
    <property type="match status" value="1"/>
</dbReference>
<keyword evidence="4" id="KW-1185">Reference proteome</keyword>
<evidence type="ECO:0000313" key="4">
    <source>
        <dbReference type="Proteomes" id="UP000326759"/>
    </source>
</evidence>
<dbReference type="GO" id="GO:0034703">
    <property type="term" value="C:cation channel complex"/>
    <property type="evidence" value="ECO:0007669"/>
    <property type="project" value="TreeGrafter"/>
</dbReference>